<organism evidence="2 3">
    <name type="scientific">Turicimonas muris</name>
    <dbReference type="NCBI Taxonomy" id="1796652"/>
    <lineage>
        <taxon>Bacteria</taxon>
        <taxon>Pseudomonadati</taxon>
        <taxon>Pseudomonadota</taxon>
        <taxon>Betaproteobacteria</taxon>
        <taxon>Burkholderiales</taxon>
        <taxon>Sutterellaceae</taxon>
        <taxon>Turicimonas</taxon>
    </lineage>
</organism>
<gene>
    <name evidence="2" type="ORF">ADH67_08605</name>
</gene>
<accession>A0A227KHW1</accession>
<proteinExistence type="predicted"/>
<evidence type="ECO:0000313" key="3">
    <source>
        <dbReference type="Proteomes" id="UP000214610"/>
    </source>
</evidence>
<dbReference type="GeneID" id="78362166"/>
<evidence type="ECO:0000256" key="1">
    <source>
        <dbReference type="SAM" id="MobiDB-lite"/>
    </source>
</evidence>
<dbReference type="RefSeq" id="WP_066594245.1">
    <property type="nucleotide sequence ID" value="NZ_CAJTBZ010000008.1"/>
</dbReference>
<name>A0A227KHW1_9BURK</name>
<comment type="caution">
    <text evidence="2">The sequence shown here is derived from an EMBL/GenBank/DDBJ whole genome shotgun (WGS) entry which is preliminary data.</text>
</comment>
<sequence>MNCPENKLSTNTSQFKSDIVFLVDLVTEHSSKVQLVTVEELRAEFLERAPNQKMLTEEEAKTEIDTIPYKEKELRNSADDSPEGKERRRLISRRRMLHSLFNGELSVRDLEKQEGEPEELREVTPEYFDEVYAEALKGPNNIEEFESWDGKRYVHFLPLLSSSFARLMSAQNNPYQLILNTVRESSQLYPRPVGIFSFEFAPFNLDPKVIQDVLDKVAKDPKAKDIRVAETSAGSLYLYSSDYLEDAYADFLAEEMDQGEAEML</sequence>
<evidence type="ECO:0000313" key="2">
    <source>
        <dbReference type="EMBL" id="OXE47213.1"/>
    </source>
</evidence>
<dbReference type="EMBL" id="NHMP01000005">
    <property type="protein sequence ID" value="OXE47213.1"/>
    <property type="molecule type" value="Genomic_DNA"/>
</dbReference>
<keyword evidence="3" id="KW-1185">Reference proteome</keyword>
<dbReference type="Proteomes" id="UP000214610">
    <property type="component" value="Unassembled WGS sequence"/>
</dbReference>
<reference evidence="3" key="1">
    <citation type="submission" date="2017-05" db="EMBL/GenBank/DDBJ databases">
        <title>Improved OligoMM genomes.</title>
        <authorList>
            <person name="Garzetti D."/>
        </authorList>
    </citation>
    <scope>NUCLEOTIDE SEQUENCE [LARGE SCALE GENOMIC DNA]</scope>
    <source>
        <strain evidence="3">YL45</strain>
    </source>
</reference>
<feature type="compositionally biased region" description="Basic and acidic residues" evidence="1">
    <location>
        <begin position="56"/>
        <end position="86"/>
    </location>
</feature>
<protein>
    <submittedName>
        <fullName evidence="2">Uncharacterized protein</fullName>
    </submittedName>
</protein>
<feature type="region of interest" description="Disordered" evidence="1">
    <location>
        <begin position="56"/>
        <end position="88"/>
    </location>
</feature>
<dbReference type="AlphaFoldDB" id="A0A227KHW1"/>